<keyword evidence="14" id="KW-0175">Coiled coil</keyword>
<evidence type="ECO:0000256" key="15">
    <source>
        <dbReference type="SAM" id="MobiDB-lite"/>
    </source>
</evidence>
<dbReference type="Pfam" id="PF00170">
    <property type="entry name" value="bZIP_1"/>
    <property type="match status" value="1"/>
</dbReference>
<evidence type="ECO:0000256" key="3">
    <source>
        <dbReference type="ARBA" id="ARBA00022692"/>
    </source>
</evidence>
<dbReference type="GO" id="GO:0000978">
    <property type="term" value="F:RNA polymerase II cis-regulatory region sequence-specific DNA binding"/>
    <property type="evidence" value="ECO:0007669"/>
    <property type="project" value="TreeGrafter"/>
</dbReference>
<dbReference type="InterPro" id="IPR046347">
    <property type="entry name" value="bZIP_sf"/>
</dbReference>
<dbReference type="Gene3D" id="1.20.5.170">
    <property type="match status" value="1"/>
</dbReference>
<dbReference type="STRING" id="307972.A0A2G8L2K2"/>
<dbReference type="SUPFAM" id="SSF57959">
    <property type="entry name" value="Leucine zipper domain"/>
    <property type="match status" value="1"/>
</dbReference>
<evidence type="ECO:0000256" key="9">
    <source>
        <dbReference type="ARBA" id="ARBA00023136"/>
    </source>
</evidence>
<evidence type="ECO:0000256" key="12">
    <source>
        <dbReference type="ARBA" id="ARBA00023180"/>
    </source>
</evidence>
<comment type="subcellular location">
    <subcellularLocation>
        <location evidence="1">Endoplasmic reticulum membrane</location>
        <topology evidence="1">Single-pass type II membrane protein</topology>
    </subcellularLocation>
</comment>
<evidence type="ECO:0000259" key="16">
    <source>
        <dbReference type="PROSITE" id="PS50217"/>
    </source>
</evidence>
<dbReference type="SMART" id="SM00338">
    <property type="entry name" value="BRLZ"/>
    <property type="match status" value="1"/>
</dbReference>
<evidence type="ECO:0000256" key="14">
    <source>
        <dbReference type="SAM" id="Coils"/>
    </source>
</evidence>
<comment type="similarity">
    <text evidence="2">Belongs to the bZIP family. ATF subfamily.</text>
</comment>
<keyword evidence="11" id="KW-0804">Transcription</keyword>
<dbReference type="OrthoDB" id="674948at2759"/>
<name>A0A2G8L2K2_STIJA</name>
<dbReference type="FunFam" id="1.20.5.170:FF:000042">
    <property type="entry name" value="Cyclic AMP-responsive element-binding protein 3-like protein 3"/>
    <property type="match status" value="1"/>
</dbReference>
<keyword evidence="6" id="KW-1133">Transmembrane helix</keyword>
<dbReference type="PROSITE" id="PS00036">
    <property type="entry name" value="BZIP_BASIC"/>
    <property type="match status" value="1"/>
</dbReference>
<evidence type="ECO:0000256" key="8">
    <source>
        <dbReference type="ARBA" id="ARBA00023125"/>
    </source>
</evidence>
<keyword evidence="13" id="KW-0539">Nucleus</keyword>
<dbReference type="GO" id="GO:0005789">
    <property type="term" value="C:endoplasmic reticulum membrane"/>
    <property type="evidence" value="ECO:0007669"/>
    <property type="project" value="UniProtKB-SubCell"/>
</dbReference>
<dbReference type="AlphaFoldDB" id="A0A2G8L2K2"/>
<feature type="domain" description="BZIP" evidence="16">
    <location>
        <begin position="230"/>
        <end position="293"/>
    </location>
</feature>
<evidence type="ECO:0000256" key="4">
    <source>
        <dbReference type="ARBA" id="ARBA00022824"/>
    </source>
</evidence>
<dbReference type="InterPro" id="IPR004827">
    <property type="entry name" value="bZIP"/>
</dbReference>
<keyword evidence="10" id="KW-0010">Activator</keyword>
<evidence type="ECO:0000256" key="13">
    <source>
        <dbReference type="ARBA" id="ARBA00023242"/>
    </source>
</evidence>
<evidence type="ECO:0000256" key="7">
    <source>
        <dbReference type="ARBA" id="ARBA00023015"/>
    </source>
</evidence>
<gene>
    <name evidence="17" type="ORF">BSL78_08658</name>
</gene>
<dbReference type="Proteomes" id="UP000230750">
    <property type="component" value="Unassembled WGS sequence"/>
</dbReference>
<dbReference type="PANTHER" id="PTHR45996">
    <property type="entry name" value="AGAP001464-PB"/>
    <property type="match status" value="1"/>
</dbReference>
<evidence type="ECO:0000256" key="10">
    <source>
        <dbReference type="ARBA" id="ARBA00023159"/>
    </source>
</evidence>
<comment type="caution">
    <text evidence="17">The sequence shown here is derived from an EMBL/GenBank/DDBJ whole genome shotgun (WGS) entry which is preliminary data.</text>
</comment>
<dbReference type="GO" id="GO:0000981">
    <property type="term" value="F:DNA-binding transcription factor activity, RNA polymerase II-specific"/>
    <property type="evidence" value="ECO:0007669"/>
    <property type="project" value="TreeGrafter"/>
</dbReference>
<dbReference type="InterPro" id="IPR051381">
    <property type="entry name" value="CREB_ATF_subfamily"/>
</dbReference>
<evidence type="ECO:0000256" key="2">
    <source>
        <dbReference type="ARBA" id="ARBA00009050"/>
    </source>
</evidence>
<keyword evidence="5" id="KW-0735">Signal-anchor</keyword>
<evidence type="ECO:0000256" key="11">
    <source>
        <dbReference type="ARBA" id="ARBA00023163"/>
    </source>
</evidence>
<keyword evidence="9" id="KW-0472">Membrane</keyword>
<dbReference type="PROSITE" id="PS50217">
    <property type="entry name" value="BZIP"/>
    <property type="match status" value="1"/>
</dbReference>
<protein>
    <submittedName>
        <fullName evidence="17">Putative cyclic AMP-responsive element-binding protein 3-like protein 4-like</fullName>
    </submittedName>
</protein>
<organism evidence="17 18">
    <name type="scientific">Stichopus japonicus</name>
    <name type="common">Sea cucumber</name>
    <dbReference type="NCBI Taxonomy" id="307972"/>
    <lineage>
        <taxon>Eukaryota</taxon>
        <taxon>Metazoa</taxon>
        <taxon>Echinodermata</taxon>
        <taxon>Eleutherozoa</taxon>
        <taxon>Echinozoa</taxon>
        <taxon>Holothuroidea</taxon>
        <taxon>Aspidochirotacea</taxon>
        <taxon>Aspidochirotida</taxon>
        <taxon>Stichopodidae</taxon>
        <taxon>Apostichopus</taxon>
    </lineage>
</organism>
<proteinExistence type="inferred from homology"/>
<dbReference type="PANTHER" id="PTHR45996:SF3">
    <property type="entry name" value="CREB-H TRANSCRIPTION FACTOR HOMOLOG LET-607"/>
    <property type="match status" value="1"/>
</dbReference>
<evidence type="ECO:0000256" key="1">
    <source>
        <dbReference type="ARBA" id="ARBA00004648"/>
    </source>
</evidence>
<keyword evidence="8" id="KW-0238">DNA-binding</keyword>
<keyword evidence="12" id="KW-0325">Glycoprotein</keyword>
<reference evidence="17 18" key="1">
    <citation type="journal article" date="2017" name="PLoS Biol.">
        <title>The sea cucumber genome provides insights into morphological evolution and visceral regeneration.</title>
        <authorList>
            <person name="Zhang X."/>
            <person name="Sun L."/>
            <person name="Yuan J."/>
            <person name="Sun Y."/>
            <person name="Gao Y."/>
            <person name="Zhang L."/>
            <person name="Li S."/>
            <person name="Dai H."/>
            <person name="Hamel J.F."/>
            <person name="Liu C."/>
            <person name="Yu Y."/>
            <person name="Liu S."/>
            <person name="Lin W."/>
            <person name="Guo K."/>
            <person name="Jin S."/>
            <person name="Xu P."/>
            <person name="Storey K.B."/>
            <person name="Huan P."/>
            <person name="Zhang T."/>
            <person name="Zhou Y."/>
            <person name="Zhang J."/>
            <person name="Lin C."/>
            <person name="Li X."/>
            <person name="Xing L."/>
            <person name="Huo D."/>
            <person name="Sun M."/>
            <person name="Wang L."/>
            <person name="Mercier A."/>
            <person name="Li F."/>
            <person name="Yang H."/>
            <person name="Xiang J."/>
        </authorList>
    </citation>
    <scope>NUCLEOTIDE SEQUENCE [LARGE SCALE GENOMIC DNA]</scope>
    <source>
        <strain evidence="17">Shaxun</strain>
        <tissue evidence="17">Muscle</tissue>
    </source>
</reference>
<dbReference type="CDD" id="cd14689">
    <property type="entry name" value="bZIP_CREB3"/>
    <property type="match status" value="1"/>
</dbReference>
<evidence type="ECO:0000256" key="6">
    <source>
        <dbReference type="ARBA" id="ARBA00022989"/>
    </source>
</evidence>
<feature type="region of interest" description="Disordered" evidence="15">
    <location>
        <begin position="77"/>
        <end position="101"/>
    </location>
</feature>
<keyword evidence="18" id="KW-1185">Reference proteome</keyword>
<dbReference type="EMBL" id="MRZV01000248">
    <property type="protein sequence ID" value="PIK54445.1"/>
    <property type="molecule type" value="Genomic_DNA"/>
</dbReference>
<dbReference type="GO" id="GO:0005634">
    <property type="term" value="C:nucleus"/>
    <property type="evidence" value="ECO:0007669"/>
    <property type="project" value="TreeGrafter"/>
</dbReference>
<keyword evidence="3" id="KW-0812">Transmembrane</keyword>
<accession>A0A2G8L2K2</accession>
<evidence type="ECO:0000256" key="5">
    <source>
        <dbReference type="ARBA" id="ARBA00022968"/>
    </source>
</evidence>
<sequence>MANEETTCPVEYLDLLFNQNEGILAPEGFYEDSFKDVKIESTTDLLPDDLFTDMFNMEDTELLQFAEGSLSPIGNARSPLYSDSGISDENGSPYSQDSQSLPSPLQFIPGSSPDQVITIDTDDFEMLSQDDPMFSDELLATSPASDDSASEPSVWLHIVIATHNYCASAKLKELLPLTKKDNTYDETTLTSATSEKYPQLVLTEEELKLLKDMSVTLPSHLPLTKAEERSLKTVRRKIRNKASAQESRKKKKIYIDGLEERVQICTKQNMALQKKMQKLEKENQSLLSQLKKLQVMVTGSNKPAQAGTCVMVLLLSFTLLIAPSLSPFESKKPAETYRPGGVMSRTLKTVHSTYGYESVMNQEATEEEFTPPKARMVDSFAGEIGPEYSYAAQDTERDAGLEETNEGVITMETDMQTIYNRSDLEGEEGGVHEGGRYGRKLHILNDEM</sequence>
<feature type="coiled-coil region" evidence="14">
    <location>
        <begin position="255"/>
        <end position="296"/>
    </location>
</feature>
<feature type="compositionally biased region" description="Low complexity" evidence="15">
    <location>
        <begin position="92"/>
        <end position="101"/>
    </location>
</feature>
<keyword evidence="4" id="KW-0256">Endoplasmic reticulum</keyword>
<evidence type="ECO:0000313" key="17">
    <source>
        <dbReference type="EMBL" id="PIK54445.1"/>
    </source>
</evidence>
<keyword evidence="7" id="KW-0805">Transcription regulation</keyword>
<evidence type="ECO:0000313" key="18">
    <source>
        <dbReference type="Proteomes" id="UP000230750"/>
    </source>
</evidence>